<keyword evidence="1" id="KW-0472">Membrane</keyword>
<protein>
    <submittedName>
        <fullName evidence="2">Uncharacterized protein</fullName>
    </submittedName>
</protein>
<keyword evidence="3" id="KW-1185">Reference proteome</keyword>
<sequence>MVLKELFARRRFEPVDVFADVMYFRLMGSVNMTDETAWVLLWTDRRSRPPRCILMISAFGIYLLVALAFLTVVASHESISMFSLAYRALNNANGPRKYWFRP</sequence>
<gene>
    <name evidence="2" type="ORF">BCR43DRAFT_506186</name>
</gene>
<accession>A0A1X2HAS5</accession>
<dbReference type="InParanoid" id="A0A1X2HAS5"/>
<reference evidence="2 3" key="1">
    <citation type="submission" date="2016-07" db="EMBL/GenBank/DDBJ databases">
        <title>Pervasive Adenine N6-methylation of Active Genes in Fungi.</title>
        <authorList>
            <consortium name="DOE Joint Genome Institute"/>
            <person name="Mondo S.J."/>
            <person name="Dannebaum R.O."/>
            <person name="Kuo R.C."/>
            <person name="Labutti K."/>
            <person name="Haridas S."/>
            <person name="Kuo A."/>
            <person name="Salamov A."/>
            <person name="Ahrendt S.R."/>
            <person name="Lipzen A."/>
            <person name="Sullivan W."/>
            <person name="Andreopoulos W.B."/>
            <person name="Clum A."/>
            <person name="Lindquist E."/>
            <person name="Daum C."/>
            <person name="Ramamoorthy G.K."/>
            <person name="Gryganskyi A."/>
            <person name="Culley D."/>
            <person name="Magnuson J.K."/>
            <person name="James T.Y."/>
            <person name="O'Malley M.A."/>
            <person name="Stajich J.E."/>
            <person name="Spatafora J.W."/>
            <person name="Visel A."/>
            <person name="Grigoriev I.V."/>
        </authorList>
    </citation>
    <scope>NUCLEOTIDE SEQUENCE [LARGE SCALE GENOMIC DNA]</scope>
    <source>
        <strain evidence="2 3">NRRL 2496</strain>
    </source>
</reference>
<evidence type="ECO:0000256" key="1">
    <source>
        <dbReference type="SAM" id="Phobius"/>
    </source>
</evidence>
<feature type="transmembrane region" description="Helical" evidence="1">
    <location>
        <begin position="52"/>
        <end position="74"/>
    </location>
</feature>
<keyword evidence="1" id="KW-0812">Transmembrane</keyword>
<dbReference type="EMBL" id="MCGN01000006">
    <property type="protein sequence ID" value="ORY95740.1"/>
    <property type="molecule type" value="Genomic_DNA"/>
</dbReference>
<evidence type="ECO:0000313" key="2">
    <source>
        <dbReference type="EMBL" id="ORY95740.1"/>
    </source>
</evidence>
<dbReference type="Proteomes" id="UP000242180">
    <property type="component" value="Unassembled WGS sequence"/>
</dbReference>
<organism evidence="2 3">
    <name type="scientific">Syncephalastrum racemosum</name>
    <name type="common">Filamentous fungus</name>
    <dbReference type="NCBI Taxonomy" id="13706"/>
    <lineage>
        <taxon>Eukaryota</taxon>
        <taxon>Fungi</taxon>
        <taxon>Fungi incertae sedis</taxon>
        <taxon>Mucoromycota</taxon>
        <taxon>Mucoromycotina</taxon>
        <taxon>Mucoromycetes</taxon>
        <taxon>Mucorales</taxon>
        <taxon>Syncephalastraceae</taxon>
        <taxon>Syncephalastrum</taxon>
    </lineage>
</organism>
<dbReference type="AlphaFoldDB" id="A0A1X2HAS5"/>
<proteinExistence type="predicted"/>
<keyword evidence="1" id="KW-1133">Transmembrane helix</keyword>
<evidence type="ECO:0000313" key="3">
    <source>
        <dbReference type="Proteomes" id="UP000242180"/>
    </source>
</evidence>
<comment type="caution">
    <text evidence="2">The sequence shown here is derived from an EMBL/GenBank/DDBJ whole genome shotgun (WGS) entry which is preliminary data.</text>
</comment>
<name>A0A1X2HAS5_SYNRA</name>